<dbReference type="RefSeq" id="WP_273847816.1">
    <property type="nucleotide sequence ID" value="NZ_JAQQWT010000036.1"/>
</dbReference>
<evidence type="ECO:0000256" key="1">
    <source>
        <dbReference type="SAM" id="Phobius"/>
    </source>
</evidence>
<keyword evidence="1" id="KW-0472">Membrane</keyword>
<feature type="transmembrane region" description="Helical" evidence="1">
    <location>
        <begin position="38"/>
        <end position="58"/>
    </location>
</feature>
<dbReference type="Proteomes" id="UP001589833">
    <property type="component" value="Unassembled WGS sequence"/>
</dbReference>
<keyword evidence="1" id="KW-0812">Transmembrane</keyword>
<evidence type="ECO:0000313" key="2">
    <source>
        <dbReference type="EMBL" id="MFC0561401.1"/>
    </source>
</evidence>
<name>A0ABV6NKY4_9BACI</name>
<feature type="transmembrane region" description="Helical" evidence="1">
    <location>
        <begin position="7"/>
        <end position="26"/>
    </location>
</feature>
<proteinExistence type="predicted"/>
<comment type="caution">
    <text evidence="2">The sequence shown here is derived from an EMBL/GenBank/DDBJ whole genome shotgun (WGS) entry which is preliminary data.</text>
</comment>
<keyword evidence="1" id="KW-1133">Transmembrane helix</keyword>
<feature type="transmembrane region" description="Helical" evidence="1">
    <location>
        <begin position="78"/>
        <end position="99"/>
    </location>
</feature>
<sequence length="133" mass="15714">MKNFMKYIIWTVVIGIIYYIGFRFQFHFKEEAHRNFNMLPAVIYGTFLPVFFGILLRLPRLITEIYEKKEWTVNWAKLITIGLPTLYITFVPLLSFTFLGKYIPFMFEIILLEGTTISGLILGYVLLDSIKKQ</sequence>
<organism evidence="2 3">
    <name type="scientific">Halalkalibacter alkalisediminis</name>
    <dbReference type="NCBI Taxonomy" id="935616"/>
    <lineage>
        <taxon>Bacteria</taxon>
        <taxon>Bacillati</taxon>
        <taxon>Bacillota</taxon>
        <taxon>Bacilli</taxon>
        <taxon>Bacillales</taxon>
        <taxon>Bacillaceae</taxon>
        <taxon>Halalkalibacter</taxon>
    </lineage>
</organism>
<reference evidence="2 3" key="1">
    <citation type="submission" date="2024-09" db="EMBL/GenBank/DDBJ databases">
        <authorList>
            <person name="Sun Q."/>
            <person name="Mori K."/>
        </authorList>
    </citation>
    <scope>NUCLEOTIDE SEQUENCE [LARGE SCALE GENOMIC DNA]</scope>
    <source>
        <strain evidence="2 3">NCAIM B.02301</strain>
    </source>
</reference>
<protein>
    <submittedName>
        <fullName evidence="2">Uncharacterized protein</fullName>
    </submittedName>
</protein>
<keyword evidence="3" id="KW-1185">Reference proteome</keyword>
<evidence type="ECO:0000313" key="3">
    <source>
        <dbReference type="Proteomes" id="UP001589833"/>
    </source>
</evidence>
<accession>A0ABV6NKY4</accession>
<gene>
    <name evidence="2" type="ORF">ACFFH4_20905</name>
</gene>
<dbReference type="EMBL" id="JBHLTR010000057">
    <property type="protein sequence ID" value="MFC0561401.1"/>
    <property type="molecule type" value="Genomic_DNA"/>
</dbReference>
<feature type="transmembrane region" description="Helical" evidence="1">
    <location>
        <begin position="105"/>
        <end position="127"/>
    </location>
</feature>